<gene>
    <name evidence="1" type="ORF">N782_18465</name>
</gene>
<comment type="caution">
    <text evidence="1">The sequence shown here is derived from an EMBL/GenBank/DDBJ whole genome shotgun (WGS) entry which is preliminary data.</text>
</comment>
<organism evidence="1 2">
    <name type="scientific">Pontibacillus yanchengensis Y32</name>
    <dbReference type="NCBI Taxonomy" id="1385514"/>
    <lineage>
        <taxon>Bacteria</taxon>
        <taxon>Bacillati</taxon>
        <taxon>Bacillota</taxon>
        <taxon>Bacilli</taxon>
        <taxon>Bacillales</taxon>
        <taxon>Bacillaceae</taxon>
        <taxon>Pontibacillus</taxon>
    </lineage>
</organism>
<dbReference type="EMBL" id="AVBF01000060">
    <property type="protein sequence ID" value="KGP71498.1"/>
    <property type="molecule type" value="Genomic_DNA"/>
</dbReference>
<dbReference type="Pfam" id="PF20292">
    <property type="entry name" value="MC7"/>
    <property type="match status" value="1"/>
</dbReference>
<accession>A0A0A2TAP5</accession>
<dbReference type="AlphaFoldDB" id="A0A0A2TAP5"/>
<reference evidence="1 2" key="1">
    <citation type="journal article" date="2015" name="Stand. Genomic Sci.">
        <title>High quality draft genome sequence of the moderately halophilic bacterium Pontibacillus yanchengensis Y32(T) and comparison among Pontibacillus genomes.</title>
        <authorList>
            <person name="Huang J."/>
            <person name="Qiao Z.X."/>
            <person name="Tang J.W."/>
            <person name="Wang G."/>
        </authorList>
    </citation>
    <scope>NUCLEOTIDE SEQUENCE [LARGE SCALE GENOMIC DNA]</scope>
    <source>
        <strain evidence="1 2">Y32</strain>
    </source>
</reference>
<dbReference type="STRING" id="1385514.N782_18465"/>
<evidence type="ECO:0000313" key="1">
    <source>
        <dbReference type="EMBL" id="KGP71498.1"/>
    </source>
</evidence>
<evidence type="ECO:0000313" key="2">
    <source>
        <dbReference type="Proteomes" id="UP000030147"/>
    </source>
</evidence>
<dbReference type="RefSeq" id="WP_036822726.1">
    <property type="nucleotide sequence ID" value="NZ_AVBF01000060.1"/>
</dbReference>
<dbReference type="InterPro" id="IPR046900">
    <property type="entry name" value="ABC-3C_MC7"/>
</dbReference>
<dbReference type="eggNOG" id="ENOG50304QV">
    <property type="taxonomic scope" value="Bacteria"/>
</dbReference>
<proteinExistence type="predicted"/>
<protein>
    <submittedName>
        <fullName evidence="1">Uncharacterized protein</fullName>
    </submittedName>
</protein>
<dbReference type="OrthoDB" id="3268378at2"/>
<dbReference type="Proteomes" id="UP000030147">
    <property type="component" value="Unassembled WGS sequence"/>
</dbReference>
<sequence length="77" mass="8984">MLVPNKVIRYDDSIINKMTVILENLSHQEESIKELFFNTQSHFDEIDEFIYSLDVLFLLDAIAVDFNKGVVSYVNQN</sequence>
<keyword evidence="2" id="KW-1185">Reference proteome</keyword>
<name>A0A0A2TAP5_9BACI</name>